<evidence type="ECO:0000256" key="2">
    <source>
        <dbReference type="ARBA" id="ARBA00007663"/>
    </source>
</evidence>
<dbReference type="EMBL" id="FODJ01000005">
    <property type="protein sequence ID" value="SEO23142.1"/>
    <property type="molecule type" value="Genomic_DNA"/>
</dbReference>
<evidence type="ECO:0000256" key="11">
    <source>
        <dbReference type="ARBA" id="ARBA00029774"/>
    </source>
</evidence>
<feature type="binding site" evidence="14">
    <location>
        <position position="150"/>
    </location>
    <ligand>
        <name>ATP</name>
        <dbReference type="ChEBI" id="CHEBI:30616"/>
    </ligand>
</feature>
<feature type="domain" description="YrdC-like" evidence="15">
    <location>
        <begin position="12"/>
        <end position="198"/>
    </location>
</feature>
<keyword evidence="9 13" id="KW-0547">Nucleotide-binding</keyword>
<feature type="binding site" evidence="14">
    <location>
        <position position="34"/>
    </location>
    <ligand>
        <name>L-threonine</name>
        <dbReference type="ChEBI" id="CHEBI:57926"/>
    </ligand>
</feature>
<dbReference type="EC" id="2.7.7.87" evidence="3 13"/>
<comment type="function">
    <text evidence="13">Required for the formation of a threonylcarbamoyl group on adenosine at position 37 (t(6)A37) in tRNAs that read codons beginning with adenine.</text>
</comment>
<keyword evidence="7 13" id="KW-0819">tRNA processing</keyword>
<evidence type="ECO:0000259" key="15">
    <source>
        <dbReference type="PROSITE" id="PS51163"/>
    </source>
</evidence>
<evidence type="ECO:0000256" key="10">
    <source>
        <dbReference type="ARBA" id="ARBA00022840"/>
    </source>
</evidence>
<dbReference type="Proteomes" id="UP000199300">
    <property type="component" value="Unassembled WGS sequence"/>
</dbReference>
<evidence type="ECO:0000256" key="13">
    <source>
        <dbReference type="PIRNR" id="PIRNR004930"/>
    </source>
</evidence>
<keyword evidence="8 13" id="KW-0548">Nucleotidyltransferase</keyword>
<dbReference type="Pfam" id="PF03481">
    <property type="entry name" value="Sua5_C"/>
    <property type="match status" value="1"/>
</dbReference>
<sequence>MTQKTNFYIWNDDSVASCAELLKAGEVVAFPTETVYGLGADASNPNAVTKIFTAKGRPADNPLIVHVSSLAQMEEYVTDIPAQARKIINTFMPGPITVILPSNGVIADNVTAGLATVGIRIPDHPVAQALIEATNRPIAAPSANLSGKPSPTSAIHVYQDLHGKISAILDGGSTGIGVESTVVDCTGGVPTILRPGGITREQLEIALGIDIHVAKPDVAELPSAPGMKYKHYEPDVPLVLINGDEHFFQEKINTYRSEGRKVGILISEQLANALAADLVQVCGSRDELATVAAHLYQALRNFKTEDVDIILAEVYPETGVGEAIMNRLRKAASFIEIQ</sequence>
<evidence type="ECO:0000256" key="6">
    <source>
        <dbReference type="ARBA" id="ARBA00022679"/>
    </source>
</evidence>
<dbReference type="AlphaFoldDB" id="A0A1H8N0Q4"/>
<evidence type="ECO:0000313" key="16">
    <source>
        <dbReference type="EMBL" id="SEO23142.1"/>
    </source>
</evidence>
<dbReference type="OrthoDB" id="9814580at2"/>
<keyword evidence="17" id="KW-1185">Reference proteome</keyword>
<gene>
    <name evidence="16" type="ORF">SAMN04488134_10578</name>
</gene>
<protein>
    <recommendedName>
        <fullName evidence="4 13">Threonylcarbamoyl-AMP synthase</fullName>
        <shortName evidence="13">TC-AMP synthase</shortName>
        <ecNumber evidence="3 13">2.7.7.87</ecNumber>
    </recommendedName>
    <alternativeName>
        <fullName evidence="11 13">L-threonylcarbamoyladenylate synthase</fullName>
    </alternativeName>
</protein>
<dbReference type="GO" id="GO:0008033">
    <property type="term" value="P:tRNA processing"/>
    <property type="evidence" value="ECO:0007669"/>
    <property type="project" value="UniProtKB-KW"/>
</dbReference>
<evidence type="ECO:0000256" key="4">
    <source>
        <dbReference type="ARBA" id="ARBA00015492"/>
    </source>
</evidence>
<name>A0A1H8N0Q4_9BACI</name>
<dbReference type="Pfam" id="PF01300">
    <property type="entry name" value="Sua5_yciO_yrdC"/>
    <property type="match status" value="1"/>
</dbReference>
<evidence type="ECO:0000256" key="8">
    <source>
        <dbReference type="ARBA" id="ARBA00022695"/>
    </source>
</evidence>
<evidence type="ECO:0000256" key="14">
    <source>
        <dbReference type="PIRSR" id="PIRSR004930-1"/>
    </source>
</evidence>
<feature type="binding site" evidence="14">
    <location>
        <position position="194"/>
    </location>
    <ligand>
        <name>ATP</name>
        <dbReference type="ChEBI" id="CHEBI:30616"/>
    </ligand>
</feature>
<dbReference type="PROSITE" id="PS51163">
    <property type="entry name" value="YRDC"/>
    <property type="match status" value="1"/>
</dbReference>
<dbReference type="GO" id="GO:0061710">
    <property type="term" value="F:L-threonylcarbamoyladenylate synthase"/>
    <property type="evidence" value="ECO:0007669"/>
    <property type="project" value="UniProtKB-EC"/>
</dbReference>
<evidence type="ECO:0000256" key="12">
    <source>
        <dbReference type="ARBA" id="ARBA00048366"/>
    </source>
</evidence>
<dbReference type="FunFam" id="3.90.870.10:FF:000008">
    <property type="entry name" value="Threonylcarbamoyl-AMP synthase"/>
    <property type="match status" value="1"/>
</dbReference>
<accession>A0A1H8N0Q4</accession>
<dbReference type="Gene3D" id="3.90.870.10">
    <property type="entry name" value="DHBP synthase"/>
    <property type="match status" value="1"/>
</dbReference>
<feature type="binding site" evidence="14">
    <location>
        <position position="140"/>
    </location>
    <ligand>
        <name>L-threonine</name>
        <dbReference type="ChEBI" id="CHEBI:57926"/>
    </ligand>
</feature>
<dbReference type="InterPro" id="IPR006070">
    <property type="entry name" value="Sua5-like_dom"/>
</dbReference>
<dbReference type="GO" id="GO:0006450">
    <property type="term" value="P:regulation of translational fidelity"/>
    <property type="evidence" value="ECO:0007669"/>
    <property type="project" value="TreeGrafter"/>
</dbReference>
<organism evidence="16 17">
    <name type="scientific">Amphibacillus marinus</name>
    <dbReference type="NCBI Taxonomy" id="872970"/>
    <lineage>
        <taxon>Bacteria</taxon>
        <taxon>Bacillati</taxon>
        <taxon>Bacillota</taxon>
        <taxon>Bacilli</taxon>
        <taxon>Bacillales</taxon>
        <taxon>Bacillaceae</taxon>
        <taxon>Amphibacillus</taxon>
    </lineage>
</organism>
<dbReference type="Gene3D" id="3.40.50.11030">
    <property type="entry name" value="Threonylcarbamoyl-AMP synthase, C-terminal domain"/>
    <property type="match status" value="1"/>
</dbReference>
<dbReference type="GO" id="GO:0000049">
    <property type="term" value="F:tRNA binding"/>
    <property type="evidence" value="ECO:0007669"/>
    <property type="project" value="TreeGrafter"/>
</dbReference>
<dbReference type="STRING" id="872970.SAMN04488134_10578"/>
<dbReference type="InterPro" id="IPR050156">
    <property type="entry name" value="TC-AMP_synthase_SUA5"/>
</dbReference>
<dbReference type="PANTHER" id="PTHR17490:SF16">
    <property type="entry name" value="THREONYLCARBAMOYL-AMP SYNTHASE"/>
    <property type="match status" value="1"/>
</dbReference>
<comment type="catalytic activity">
    <reaction evidence="12 13">
        <text>L-threonine + hydrogencarbonate + ATP = L-threonylcarbamoyladenylate + diphosphate + H2O</text>
        <dbReference type="Rhea" id="RHEA:36407"/>
        <dbReference type="ChEBI" id="CHEBI:15377"/>
        <dbReference type="ChEBI" id="CHEBI:17544"/>
        <dbReference type="ChEBI" id="CHEBI:30616"/>
        <dbReference type="ChEBI" id="CHEBI:33019"/>
        <dbReference type="ChEBI" id="CHEBI:57926"/>
        <dbReference type="ChEBI" id="CHEBI:73682"/>
        <dbReference type="EC" id="2.7.7.87"/>
    </reaction>
</comment>
<keyword evidence="10 13" id="KW-0067">ATP-binding</keyword>
<dbReference type="GO" id="GO:0005737">
    <property type="term" value="C:cytoplasm"/>
    <property type="evidence" value="ECO:0007669"/>
    <property type="project" value="UniProtKB-SubCell"/>
</dbReference>
<evidence type="ECO:0000256" key="3">
    <source>
        <dbReference type="ARBA" id="ARBA00012584"/>
    </source>
</evidence>
<reference evidence="16 17" key="1">
    <citation type="submission" date="2016-10" db="EMBL/GenBank/DDBJ databases">
        <authorList>
            <person name="de Groot N.N."/>
        </authorList>
    </citation>
    <scope>NUCLEOTIDE SEQUENCE [LARGE SCALE GENOMIC DNA]</scope>
    <source>
        <strain evidence="16 17">CGMCC 1.10434</strain>
    </source>
</reference>
<feature type="binding site" evidence="14">
    <location>
        <position position="232"/>
    </location>
    <ligand>
        <name>ATP</name>
        <dbReference type="ChEBI" id="CHEBI:30616"/>
    </ligand>
</feature>
<evidence type="ECO:0000256" key="1">
    <source>
        <dbReference type="ARBA" id="ARBA00004496"/>
    </source>
</evidence>
<proteinExistence type="inferred from homology"/>
<dbReference type="PIRSF" id="PIRSF004930">
    <property type="entry name" value="Tln_factor_SUA5"/>
    <property type="match status" value="1"/>
</dbReference>
<dbReference type="InterPro" id="IPR005145">
    <property type="entry name" value="Sua5_C"/>
</dbReference>
<feature type="binding site" evidence="14">
    <location>
        <position position="142"/>
    </location>
    <ligand>
        <name>L-threonine</name>
        <dbReference type="ChEBI" id="CHEBI:57926"/>
    </ligand>
</feature>
<dbReference type="GO" id="GO:0003725">
    <property type="term" value="F:double-stranded RNA binding"/>
    <property type="evidence" value="ECO:0007669"/>
    <property type="project" value="UniProtKB-UniRule"/>
</dbReference>
<dbReference type="FunFam" id="3.40.50.11030:FF:000001">
    <property type="entry name" value="Threonylcarbamoyl-AMP synthase"/>
    <property type="match status" value="1"/>
</dbReference>
<dbReference type="InterPro" id="IPR010923">
    <property type="entry name" value="T(6)A37_SUA5"/>
</dbReference>
<evidence type="ECO:0000256" key="9">
    <source>
        <dbReference type="ARBA" id="ARBA00022741"/>
    </source>
</evidence>
<evidence type="ECO:0000256" key="5">
    <source>
        <dbReference type="ARBA" id="ARBA00022490"/>
    </source>
</evidence>
<evidence type="ECO:0000313" key="17">
    <source>
        <dbReference type="Proteomes" id="UP000199300"/>
    </source>
</evidence>
<feature type="binding site" evidence="14">
    <location>
        <position position="66"/>
    </location>
    <ligand>
        <name>L-threonine</name>
        <dbReference type="ChEBI" id="CHEBI:57926"/>
    </ligand>
</feature>
<comment type="similarity">
    <text evidence="2 13">Belongs to the SUA5 family.</text>
</comment>
<feature type="binding site" evidence="14">
    <location>
        <position position="61"/>
    </location>
    <ligand>
        <name>ATP</name>
        <dbReference type="ChEBI" id="CHEBI:30616"/>
    </ligand>
</feature>
<dbReference type="RefSeq" id="WP_091496887.1">
    <property type="nucleotide sequence ID" value="NZ_FODJ01000005.1"/>
</dbReference>
<comment type="subcellular location">
    <subcellularLocation>
        <location evidence="1 13">Cytoplasm</location>
    </subcellularLocation>
</comment>
<feature type="binding site" evidence="14">
    <location>
        <position position="180"/>
    </location>
    <ligand>
        <name>L-threonine</name>
        <dbReference type="ChEBI" id="CHEBI:57926"/>
    </ligand>
</feature>
<dbReference type="GO" id="GO:0005524">
    <property type="term" value="F:ATP binding"/>
    <property type="evidence" value="ECO:0007669"/>
    <property type="project" value="UniProtKB-UniRule"/>
</dbReference>
<dbReference type="InterPro" id="IPR017945">
    <property type="entry name" value="DHBP_synth_RibB-like_a/b_dom"/>
</dbReference>
<keyword evidence="5 13" id="KW-0963">Cytoplasm</keyword>
<dbReference type="InterPro" id="IPR038385">
    <property type="entry name" value="Sua5/YwlC_C"/>
</dbReference>
<feature type="binding site" evidence="14">
    <location>
        <position position="57"/>
    </location>
    <ligand>
        <name>ATP</name>
        <dbReference type="ChEBI" id="CHEBI:30616"/>
    </ligand>
</feature>
<dbReference type="SUPFAM" id="SSF55821">
    <property type="entry name" value="YrdC/RibB"/>
    <property type="match status" value="1"/>
</dbReference>
<dbReference type="PANTHER" id="PTHR17490">
    <property type="entry name" value="SUA5"/>
    <property type="match status" value="1"/>
</dbReference>
<evidence type="ECO:0000256" key="7">
    <source>
        <dbReference type="ARBA" id="ARBA00022694"/>
    </source>
</evidence>
<keyword evidence="6 13" id="KW-0808">Transferase</keyword>
<dbReference type="NCBIfam" id="TIGR00057">
    <property type="entry name" value="L-threonylcarbamoyladenylate synthase"/>
    <property type="match status" value="1"/>
</dbReference>
<feature type="binding site" evidence="14">
    <location>
        <position position="116"/>
    </location>
    <ligand>
        <name>ATP</name>
        <dbReference type="ChEBI" id="CHEBI:30616"/>
    </ligand>
</feature>
<feature type="binding site" evidence="14">
    <location>
        <position position="120"/>
    </location>
    <ligand>
        <name>L-threonine</name>
        <dbReference type="ChEBI" id="CHEBI:57926"/>
    </ligand>
</feature>